<protein>
    <submittedName>
        <fullName evidence="6">TetR/AcrR family transcriptional regulator</fullName>
    </submittedName>
</protein>
<dbReference type="PANTHER" id="PTHR30055:SF229">
    <property type="entry name" value="HTH-TYPE TRANSCRIPTIONAL REPRESSOR RV1474C"/>
    <property type="match status" value="1"/>
</dbReference>
<accession>A0A2W2B2E4</accession>
<dbReference type="Proteomes" id="UP000248764">
    <property type="component" value="Unassembled WGS sequence"/>
</dbReference>
<dbReference type="InterPro" id="IPR009057">
    <property type="entry name" value="Homeodomain-like_sf"/>
</dbReference>
<evidence type="ECO:0000313" key="7">
    <source>
        <dbReference type="Proteomes" id="UP000248764"/>
    </source>
</evidence>
<evidence type="ECO:0000259" key="5">
    <source>
        <dbReference type="PROSITE" id="PS50977"/>
    </source>
</evidence>
<dbReference type="Pfam" id="PF00440">
    <property type="entry name" value="TetR_N"/>
    <property type="match status" value="1"/>
</dbReference>
<dbReference type="InterPro" id="IPR001647">
    <property type="entry name" value="HTH_TetR"/>
</dbReference>
<evidence type="ECO:0000256" key="1">
    <source>
        <dbReference type="ARBA" id="ARBA00023015"/>
    </source>
</evidence>
<reference evidence="6 7" key="1">
    <citation type="submission" date="2018-01" db="EMBL/GenBank/DDBJ databases">
        <title>Draft genome sequence of Jiangella sp. GTF31.</title>
        <authorList>
            <person name="Sahin N."/>
            <person name="Ay H."/>
            <person name="Saygin H."/>
        </authorList>
    </citation>
    <scope>NUCLEOTIDE SEQUENCE [LARGE SCALE GENOMIC DNA]</scope>
    <source>
        <strain evidence="6 7">GTF31</strain>
    </source>
</reference>
<evidence type="ECO:0000256" key="4">
    <source>
        <dbReference type="PROSITE-ProRule" id="PRU00335"/>
    </source>
</evidence>
<dbReference type="GO" id="GO:0045892">
    <property type="term" value="P:negative regulation of DNA-templated transcription"/>
    <property type="evidence" value="ECO:0007669"/>
    <property type="project" value="UniProtKB-ARBA"/>
</dbReference>
<dbReference type="EMBL" id="POTW01000097">
    <property type="protein sequence ID" value="PZF80182.1"/>
    <property type="molecule type" value="Genomic_DNA"/>
</dbReference>
<dbReference type="InterPro" id="IPR023772">
    <property type="entry name" value="DNA-bd_HTH_TetR-type_CS"/>
</dbReference>
<proteinExistence type="predicted"/>
<evidence type="ECO:0000313" key="6">
    <source>
        <dbReference type="EMBL" id="PZF80182.1"/>
    </source>
</evidence>
<dbReference type="PRINTS" id="PR00455">
    <property type="entry name" value="HTHTETR"/>
</dbReference>
<dbReference type="PANTHER" id="PTHR30055">
    <property type="entry name" value="HTH-TYPE TRANSCRIPTIONAL REGULATOR RUTR"/>
    <property type="match status" value="1"/>
</dbReference>
<dbReference type="InterPro" id="IPR041583">
    <property type="entry name" value="TetR_C_31"/>
</dbReference>
<feature type="domain" description="HTH tetR-type" evidence="5">
    <location>
        <begin position="47"/>
        <end position="107"/>
    </location>
</feature>
<keyword evidence="1" id="KW-0805">Transcription regulation</keyword>
<dbReference type="SUPFAM" id="SSF48498">
    <property type="entry name" value="Tetracyclin repressor-like, C-terminal domain"/>
    <property type="match status" value="1"/>
</dbReference>
<dbReference type="SUPFAM" id="SSF46689">
    <property type="entry name" value="Homeodomain-like"/>
    <property type="match status" value="1"/>
</dbReference>
<keyword evidence="2 4" id="KW-0238">DNA-binding</keyword>
<dbReference type="GO" id="GO:0003700">
    <property type="term" value="F:DNA-binding transcription factor activity"/>
    <property type="evidence" value="ECO:0007669"/>
    <property type="project" value="TreeGrafter"/>
</dbReference>
<dbReference type="InterPro" id="IPR050109">
    <property type="entry name" value="HTH-type_TetR-like_transc_reg"/>
</dbReference>
<feature type="DNA-binding region" description="H-T-H motif" evidence="4">
    <location>
        <begin position="70"/>
        <end position="89"/>
    </location>
</feature>
<name>A0A2W2B2E4_9ACTN</name>
<dbReference type="PROSITE" id="PS50977">
    <property type="entry name" value="HTH_TETR_2"/>
    <property type="match status" value="1"/>
</dbReference>
<dbReference type="FunFam" id="1.10.10.60:FF:000141">
    <property type="entry name" value="TetR family transcriptional regulator"/>
    <property type="match status" value="1"/>
</dbReference>
<evidence type="ECO:0000256" key="2">
    <source>
        <dbReference type="ARBA" id="ARBA00023125"/>
    </source>
</evidence>
<dbReference type="Gene3D" id="1.10.357.10">
    <property type="entry name" value="Tetracycline Repressor, domain 2"/>
    <property type="match status" value="1"/>
</dbReference>
<gene>
    <name evidence="6" type="ORF">C1I92_27275</name>
</gene>
<dbReference type="AlphaFoldDB" id="A0A2W2B2E4"/>
<sequence>MTLRMVPPKRTIILLQPRLCATTPRRVKNGRSFYDEFVPRVSEAHLAARRQQILEAAWRCFSRQGFHATSMQDVFAESGLSAGAVYRYFPSKAALVRTTAEGIADIAEDAFQELLALDPPPHPDESLRHTLVNITRRVTTQQQDRTKIALHVFSEALRDPEISDVVTGVASRLIDRWTELAERWHEAGYLPPDADPRKVARTMYGVMIGFVMQRHILGVETEDYLDGFSAISR</sequence>
<dbReference type="InterPro" id="IPR036271">
    <property type="entry name" value="Tet_transcr_reg_TetR-rel_C_sf"/>
</dbReference>
<evidence type="ECO:0000256" key="3">
    <source>
        <dbReference type="ARBA" id="ARBA00023163"/>
    </source>
</evidence>
<dbReference type="GO" id="GO:0000976">
    <property type="term" value="F:transcription cis-regulatory region binding"/>
    <property type="evidence" value="ECO:0007669"/>
    <property type="project" value="TreeGrafter"/>
</dbReference>
<dbReference type="PROSITE" id="PS01081">
    <property type="entry name" value="HTH_TETR_1"/>
    <property type="match status" value="1"/>
</dbReference>
<keyword evidence="7" id="KW-1185">Reference proteome</keyword>
<organism evidence="6 7">
    <name type="scientific">Jiangella anatolica</name>
    <dbReference type="NCBI Taxonomy" id="2670374"/>
    <lineage>
        <taxon>Bacteria</taxon>
        <taxon>Bacillati</taxon>
        <taxon>Actinomycetota</taxon>
        <taxon>Actinomycetes</taxon>
        <taxon>Jiangellales</taxon>
        <taxon>Jiangellaceae</taxon>
        <taxon>Jiangella</taxon>
    </lineage>
</organism>
<dbReference type="Pfam" id="PF17940">
    <property type="entry name" value="TetR_C_31"/>
    <property type="match status" value="1"/>
</dbReference>
<keyword evidence="3" id="KW-0804">Transcription</keyword>
<comment type="caution">
    <text evidence="6">The sequence shown here is derived from an EMBL/GenBank/DDBJ whole genome shotgun (WGS) entry which is preliminary data.</text>
</comment>